<dbReference type="Proteomes" id="UP000801492">
    <property type="component" value="Unassembled WGS sequence"/>
</dbReference>
<reference evidence="3" key="1">
    <citation type="submission" date="2019-08" db="EMBL/GenBank/DDBJ databases">
        <title>The genome of the North American firefly Photinus pyralis.</title>
        <authorList>
            <consortium name="Photinus pyralis genome working group"/>
            <person name="Fallon T.R."/>
            <person name="Sander Lower S.E."/>
            <person name="Weng J.-K."/>
        </authorList>
    </citation>
    <scope>NUCLEOTIDE SEQUENCE</scope>
    <source>
        <strain evidence="3">TRF0915ILg1</strain>
        <tissue evidence="3">Whole body</tissue>
    </source>
</reference>
<feature type="compositionally biased region" description="Basic and acidic residues" evidence="1">
    <location>
        <begin position="265"/>
        <end position="274"/>
    </location>
</feature>
<evidence type="ECO:0000259" key="2">
    <source>
        <dbReference type="Pfam" id="PF03184"/>
    </source>
</evidence>
<feature type="region of interest" description="Disordered" evidence="1">
    <location>
        <begin position="1"/>
        <end position="21"/>
    </location>
</feature>
<feature type="compositionally biased region" description="Polar residues" evidence="1">
    <location>
        <begin position="233"/>
        <end position="248"/>
    </location>
</feature>
<keyword evidence="4" id="KW-1185">Reference proteome</keyword>
<gene>
    <name evidence="3" type="ORF">ILUMI_20824</name>
</gene>
<evidence type="ECO:0000256" key="1">
    <source>
        <dbReference type="SAM" id="MobiDB-lite"/>
    </source>
</evidence>
<dbReference type="GO" id="GO:0003676">
    <property type="term" value="F:nucleic acid binding"/>
    <property type="evidence" value="ECO:0007669"/>
    <property type="project" value="InterPro"/>
</dbReference>
<sequence>MMSQTYGQKMDHKEQGTTASDMDGWSNIKRIVRVSSFTNIKAATRKKVVIRDNLASHISFNVLRLCEENNVKFVHMSTPNLTYIMQPLNIVCFRPLKIKWKQVLWKLSARAKKQTALLKDQFPALFKKTLDELHPVTSQNVISDFRKVGIVPINVEELLNRLPHQDRKVYLDMIVDGFLQRLEDKRSEMVIPKTNGRKKMNVAASQQRQVREKGRSKRPASSELSSEEDDNYSIASSLENNKSFGSLQNEERDNIMPGIPPVKDISPERSPKEDISPNNLGYALYHLKVHHWEIEAVFEETVLNQAITSLSYGKESNILVLSFPLEMIEPVIECVEEEKKG</sequence>
<dbReference type="EMBL" id="VTPC01089963">
    <property type="protein sequence ID" value="KAF2885355.1"/>
    <property type="molecule type" value="Genomic_DNA"/>
</dbReference>
<organism evidence="3 4">
    <name type="scientific">Ignelater luminosus</name>
    <name type="common">Cucubano</name>
    <name type="synonym">Pyrophorus luminosus</name>
    <dbReference type="NCBI Taxonomy" id="2038154"/>
    <lineage>
        <taxon>Eukaryota</taxon>
        <taxon>Metazoa</taxon>
        <taxon>Ecdysozoa</taxon>
        <taxon>Arthropoda</taxon>
        <taxon>Hexapoda</taxon>
        <taxon>Insecta</taxon>
        <taxon>Pterygota</taxon>
        <taxon>Neoptera</taxon>
        <taxon>Endopterygota</taxon>
        <taxon>Coleoptera</taxon>
        <taxon>Polyphaga</taxon>
        <taxon>Elateriformia</taxon>
        <taxon>Elateroidea</taxon>
        <taxon>Elateridae</taxon>
        <taxon>Agrypninae</taxon>
        <taxon>Pyrophorini</taxon>
        <taxon>Ignelater</taxon>
    </lineage>
</organism>
<dbReference type="Pfam" id="PF03184">
    <property type="entry name" value="DDE_1"/>
    <property type="match status" value="1"/>
</dbReference>
<dbReference type="OrthoDB" id="10065929at2759"/>
<dbReference type="InterPro" id="IPR004875">
    <property type="entry name" value="DDE_SF_endonuclease_dom"/>
</dbReference>
<accession>A0A8K0CK39</accession>
<protein>
    <recommendedName>
        <fullName evidence="2">DDE-1 domain-containing protein</fullName>
    </recommendedName>
</protein>
<evidence type="ECO:0000313" key="4">
    <source>
        <dbReference type="Proteomes" id="UP000801492"/>
    </source>
</evidence>
<comment type="caution">
    <text evidence="3">The sequence shown here is derived from an EMBL/GenBank/DDBJ whole genome shotgun (WGS) entry which is preliminary data.</text>
</comment>
<proteinExistence type="predicted"/>
<name>A0A8K0CK39_IGNLU</name>
<feature type="domain" description="DDE-1" evidence="2">
    <location>
        <begin position="38"/>
        <end position="113"/>
    </location>
</feature>
<feature type="region of interest" description="Disordered" evidence="1">
    <location>
        <begin position="189"/>
        <end position="274"/>
    </location>
</feature>
<evidence type="ECO:0000313" key="3">
    <source>
        <dbReference type="EMBL" id="KAF2885355.1"/>
    </source>
</evidence>
<dbReference type="AlphaFoldDB" id="A0A8K0CK39"/>